<dbReference type="Gene3D" id="3.30.40.10">
    <property type="entry name" value="Zinc/RING finger domain, C3HC4 (zinc finger)"/>
    <property type="match status" value="1"/>
</dbReference>
<feature type="domain" description="RING-type" evidence="7">
    <location>
        <begin position="798"/>
        <end position="845"/>
    </location>
</feature>
<keyword evidence="2 4" id="KW-0863">Zinc-finger</keyword>
<evidence type="ECO:0000256" key="6">
    <source>
        <dbReference type="SAM" id="Phobius"/>
    </source>
</evidence>
<dbReference type="Proteomes" id="UP000274822">
    <property type="component" value="Unassembled WGS sequence"/>
</dbReference>
<feature type="transmembrane region" description="Helical" evidence="6">
    <location>
        <begin position="1024"/>
        <end position="1048"/>
    </location>
</feature>
<dbReference type="InterPro" id="IPR017907">
    <property type="entry name" value="Znf_RING_CS"/>
</dbReference>
<dbReference type="GO" id="GO:0008270">
    <property type="term" value="F:zinc ion binding"/>
    <property type="evidence" value="ECO:0007669"/>
    <property type="project" value="UniProtKB-KW"/>
</dbReference>
<keyword evidence="6" id="KW-0472">Membrane</keyword>
<organism evidence="8 9">
    <name type="scientific">Jimgerdemannia flammicorona</name>
    <dbReference type="NCBI Taxonomy" id="994334"/>
    <lineage>
        <taxon>Eukaryota</taxon>
        <taxon>Fungi</taxon>
        <taxon>Fungi incertae sedis</taxon>
        <taxon>Mucoromycota</taxon>
        <taxon>Mucoromycotina</taxon>
        <taxon>Endogonomycetes</taxon>
        <taxon>Endogonales</taxon>
        <taxon>Endogonaceae</taxon>
        <taxon>Jimgerdemannia</taxon>
    </lineage>
</organism>
<dbReference type="AlphaFoldDB" id="A0A433QHZ0"/>
<keyword evidence="3" id="KW-0862">Zinc</keyword>
<feature type="compositionally biased region" description="Basic and acidic residues" evidence="5">
    <location>
        <begin position="66"/>
        <end position="75"/>
    </location>
</feature>
<evidence type="ECO:0000256" key="1">
    <source>
        <dbReference type="ARBA" id="ARBA00022723"/>
    </source>
</evidence>
<feature type="region of interest" description="Disordered" evidence="5">
    <location>
        <begin position="291"/>
        <end position="317"/>
    </location>
</feature>
<keyword evidence="6" id="KW-0812">Transmembrane</keyword>
<dbReference type="InterPro" id="IPR001841">
    <property type="entry name" value="Znf_RING"/>
</dbReference>
<evidence type="ECO:0000313" key="8">
    <source>
        <dbReference type="EMBL" id="RUS29458.1"/>
    </source>
</evidence>
<feature type="region of interest" description="Disordered" evidence="5">
    <location>
        <begin position="1"/>
        <end position="163"/>
    </location>
</feature>
<feature type="compositionally biased region" description="Basic and acidic residues" evidence="5">
    <location>
        <begin position="29"/>
        <end position="39"/>
    </location>
</feature>
<proteinExistence type="predicted"/>
<feature type="non-terminal residue" evidence="8">
    <location>
        <position position="1"/>
    </location>
</feature>
<evidence type="ECO:0000313" key="9">
    <source>
        <dbReference type="Proteomes" id="UP000274822"/>
    </source>
</evidence>
<evidence type="ECO:0000256" key="3">
    <source>
        <dbReference type="ARBA" id="ARBA00022833"/>
    </source>
</evidence>
<feature type="compositionally biased region" description="Polar residues" evidence="5">
    <location>
        <begin position="194"/>
        <end position="205"/>
    </location>
</feature>
<feature type="compositionally biased region" description="Basic and acidic residues" evidence="5">
    <location>
        <begin position="680"/>
        <end position="694"/>
    </location>
</feature>
<feature type="compositionally biased region" description="Polar residues" evidence="5">
    <location>
        <begin position="16"/>
        <end position="28"/>
    </location>
</feature>
<name>A0A433QHZ0_9FUNG</name>
<feature type="region of interest" description="Disordered" evidence="5">
    <location>
        <begin position="960"/>
        <end position="980"/>
    </location>
</feature>
<evidence type="ECO:0000256" key="5">
    <source>
        <dbReference type="SAM" id="MobiDB-lite"/>
    </source>
</evidence>
<keyword evidence="6" id="KW-1133">Transmembrane helix</keyword>
<gene>
    <name evidence="8" type="ORF">BC938DRAFT_480642</name>
</gene>
<feature type="transmembrane region" description="Helical" evidence="6">
    <location>
        <begin position="1060"/>
        <end position="1078"/>
    </location>
</feature>
<dbReference type="InterPro" id="IPR013083">
    <property type="entry name" value="Znf_RING/FYVE/PHD"/>
</dbReference>
<keyword evidence="9" id="KW-1185">Reference proteome</keyword>
<feature type="compositionally biased region" description="Basic and acidic residues" evidence="5">
    <location>
        <begin position="48"/>
        <end position="57"/>
    </location>
</feature>
<protein>
    <recommendedName>
        <fullName evidence="7">RING-type domain-containing protein</fullName>
    </recommendedName>
</protein>
<sequence>DFRASQRDGVPYQGHSIASMNGMPTPSYDQEKQDARETTRYPLVIKESTFDGQRESRNPSAPTEYQDAHQTRQRELSSNASTYHSPKIKDKSFDGQRYPSPPIESQDGQTGAYERYADFTEDGVQTEYTSTASIVRPGEYARRTDNAPPTQHRMQPTGFEPPLNHSTMAHTFDFPAARHEDDVSYSRRTSPVANIRTEYTSSAQNRAIRPEPTPDYGYRSTAPSNPFPPRPESNPYSNIVPGAWPSPSLNKRTEYASSIRTPTRSELGPDSGYILNASSNLSPSLQHCTPTRFEPRPNSGYSPTEAFKADPRLGPPRVEPPQINLTPRSESNQHPTFYPSTQFCAMLKPSSQPHIIGANGRSQYTSGAASSCIPSCMEACLQLVYGRPLCLTALDNILKAGSRYRGADHIEAGELQASVERYSKALRVVVEQQYPLTALERVVRDLAALARDERQPVAAIVTRPPESVVVAVDPRSETPVVLFDSHPRPEFHLDNAAFLCFEDQRGLVEYLHRLMSGPEKLHLEDLDAYTTMIMGSVSVLVFKASKQGMDVMLSESDLLGLETQYKNFQLQQQNLFLTKQCEGIVRKHQREIDNLRTEIIRPYDRELDRLKQEVRTVRDKLEVMNIQQGRQQSGQRDALGRKQTGDYWNFGIMDRGAQYCTPSPRQPQPYTTSGPSGERCQPERPDRTNSFDSDRELALRLQEDGKRMHESDADMARLLQEQFAIEESCLKHAEFFNQRIPDGDHELALELQAEEEPHIHEGDADIARRLQEEFELEESRIRADRTHAESLHQSILECPICSSEYPVDSTFHIDECGHDICRTCATQYVQTAIETRTFPCLCPCCIAADDAENPSSVISQNMVLSVLKEEGQRRWLEIERERAITSDPTVIFTNCRNPECGKPSVLGTATEASGLTSVQLQSIKSIQSESTMATKSPCGGDELQYMISCIYQQHNAAALSDPAERGAGDGQHPNSRERDERRRFARALDLFLNRTIINDLKTLAPSQRSIRAPRVYTLVRNSPFVVVLEILTSSLAIMGVTVLLLNCYPTMNRFFAGDDIIALYTSIVNSFAIIVMLMF</sequence>
<dbReference type="SUPFAM" id="SSF57850">
    <property type="entry name" value="RING/U-box"/>
    <property type="match status" value="1"/>
</dbReference>
<keyword evidence="1" id="KW-0479">Metal-binding</keyword>
<dbReference type="PROSITE" id="PS50089">
    <property type="entry name" value="ZF_RING_2"/>
    <property type="match status" value="1"/>
</dbReference>
<feature type="region of interest" description="Disordered" evidence="5">
    <location>
        <begin position="194"/>
        <end position="247"/>
    </location>
</feature>
<reference evidence="8 9" key="1">
    <citation type="journal article" date="2018" name="New Phytol.">
        <title>Phylogenomics of Endogonaceae and evolution of mycorrhizas within Mucoromycota.</title>
        <authorList>
            <person name="Chang Y."/>
            <person name="Desiro A."/>
            <person name="Na H."/>
            <person name="Sandor L."/>
            <person name="Lipzen A."/>
            <person name="Clum A."/>
            <person name="Barry K."/>
            <person name="Grigoriev I.V."/>
            <person name="Martin F.M."/>
            <person name="Stajich J.E."/>
            <person name="Smith M.E."/>
            <person name="Bonito G."/>
            <person name="Spatafora J.W."/>
        </authorList>
    </citation>
    <scope>NUCLEOTIDE SEQUENCE [LARGE SCALE GENOMIC DNA]</scope>
    <source>
        <strain evidence="8 9">AD002</strain>
    </source>
</reference>
<comment type="caution">
    <text evidence="8">The sequence shown here is derived from an EMBL/GenBank/DDBJ whole genome shotgun (WGS) entry which is preliminary data.</text>
</comment>
<dbReference type="EMBL" id="RBNJ01005143">
    <property type="protein sequence ID" value="RUS29458.1"/>
    <property type="molecule type" value="Genomic_DNA"/>
</dbReference>
<evidence type="ECO:0000259" key="7">
    <source>
        <dbReference type="PROSITE" id="PS50089"/>
    </source>
</evidence>
<feature type="compositionally biased region" description="Polar residues" evidence="5">
    <location>
        <begin position="660"/>
        <end position="675"/>
    </location>
</feature>
<dbReference type="PROSITE" id="PS00518">
    <property type="entry name" value="ZF_RING_1"/>
    <property type="match status" value="1"/>
</dbReference>
<evidence type="ECO:0000256" key="2">
    <source>
        <dbReference type="ARBA" id="ARBA00022771"/>
    </source>
</evidence>
<evidence type="ECO:0000256" key="4">
    <source>
        <dbReference type="PROSITE-ProRule" id="PRU00175"/>
    </source>
</evidence>
<feature type="region of interest" description="Disordered" evidence="5">
    <location>
        <begin position="658"/>
        <end position="694"/>
    </location>
</feature>
<accession>A0A433QHZ0</accession>